<name>A0ABT5VLD4_9BACI</name>
<accession>A0ABT5VLD4</accession>
<gene>
    <name evidence="1" type="ORF">N7Z68_23450</name>
</gene>
<proteinExistence type="predicted"/>
<evidence type="ECO:0008006" key="3">
    <source>
        <dbReference type="Google" id="ProtNLM"/>
    </source>
</evidence>
<reference evidence="1" key="1">
    <citation type="submission" date="2024-05" db="EMBL/GenBank/DDBJ databases">
        <title>Alkalihalobacillus sp. strain MEB203 novel alkaliphilic bacterium from Lonar Lake, India.</title>
        <authorList>
            <person name="Joshi A."/>
            <person name="Thite S."/>
            <person name="Mengade P."/>
        </authorList>
    </citation>
    <scope>NUCLEOTIDE SEQUENCE</scope>
    <source>
        <strain evidence="1">MEB 203</strain>
    </source>
</reference>
<sequence length="84" mass="9013">MNLSTVNQTGTVVIETDTMLMGEVNGNVIVLPGAKLDLEAKVTGDVTLKKFSVASIRGQINGNLYNEGARIELIRGVRGEVINR</sequence>
<evidence type="ECO:0000313" key="1">
    <source>
        <dbReference type="EMBL" id="MDE5416261.1"/>
    </source>
</evidence>
<dbReference type="Proteomes" id="UP001148125">
    <property type="component" value="Unassembled WGS sequence"/>
</dbReference>
<keyword evidence="2" id="KW-1185">Reference proteome</keyword>
<organism evidence="1 2">
    <name type="scientific">Alkalihalobacterium chitinilyticum</name>
    <dbReference type="NCBI Taxonomy" id="2980103"/>
    <lineage>
        <taxon>Bacteria</taxon>
        <taxon>Bacillati</taxon>
        <taxon>Bacillota</taxon>
        <taxon>Bacilli</taxon>
        <taxon>Bacillales</taxon>
        <taxon>Bacillaceae</taxon>
        <taxon>Alkalihalobacterium</taxon>
    </lineage>
</organism>
<evidence type="ECO:0000313" key="2">
    <source>
        <dbReference type="Proteomes" id="UP001148125"/>
    </source>
</evidence>
<protein>
    <recommendedName>
        <fullName evidence="3">Polymer-forming cytoskeletal protein</fullName>
    </recommendedName>
</protein>
<dbReference type="RefSeq" id="WP_275120852.1">
    <property type="nucleotide sequence ID" value="NZ_JAOTPO010000030.1"/>
</dbReference>
<comment type="caution">
    <text evidence="1">The sequence shown here is derived from an EMBL/GenBank/DDBJ whole genome shotgun (WGS) entry which is preliminary data.</text>
</comment>
<dbReference type="EMBL" id="JAOTPO010000030">
    <property type="protein sequence ID" value="MDE5416261.1"/>
    <property type="molecule type" value="Genomic_DNA"/>
</dbReference>